<gene>
    <name evidence="9" type="ORF">BJ085DRAFT_7223</name>
</gene>
<evidence type="ECO:0000256" key="3">
    <source>
        <dbReference type="ARBA" id="ARBA00022737"/>
    </source>
</evidence>
<dbReference type="PROSITE" id="PS00028">
    <property type="entry name" value="ZINC_FINGER_C2H2_1"/>
    <property type="match status" value="1"/>
</dbReference>
<evidence type="ECO:0000256" key="5">
    <source>
        <dbReference type="ARBA" id="ARBA00022833"/>
    </source>
</evidence>
<comment type="subcellular location">
    <subcellularLocation>
        <location evidence="1">Nucleus</location>
    </subcellularLocation>
</comment>
<dbReference type="STRING" id="215637.A0A4P9ZVR4"/>
<accession>A0A4P9ZVR4</accession>
<dbReference type="PANTHER" id="PTHR24388">
    <property type="entry name" value="ZINC FINGER PROTEIN"/>
    <property type="match status" value="1"/>
</dbReference>
<dbReference type="Proteomes" id="UP000268162">
    <property type="component" value="Unassembled WGS sequence"/>
</dbReference>
<dbReference type="InterPro" id="IPR013087">
    <property type="entry name" value="Znf_C2H2_type"/>
</dbReference>
<protein>
    <recommendedName>
        <fullName evidence="8">C2H2-type domain-containing protein</fullName>
    </recommendedName>
</protein>
<dbReference type="EMBL" id="ML002460">
    <property type="protein sequence ID" value="RKP37687.1"/>
    <property type="molecule type" value="Genomic_DNA"/>
</dbReference>
<dbReference type="SUPFAM" id="SSF57667">
    <property type="entry name" value="beta-beta-alpha zinc fingers"/>
    <property type="match status" value="1"/>
</dbReference>
<keyword evidence="5" id="KW-0862">Zinc</keyword>
<keyword evidence="10" id="KW-1185">Reference proteome</keyword>
<dbReference type="SMART" id="SM00355">
    <property type="entry name" value="ZnF_C2H2"/>
    <property type="match status" value="2"/>
</dbReference>
<dbReference type="Pfam" id="PF00096">
    <property type="entry name" value="zf-C2H2"/>
    <property type="match status" value="2"/>
</dbReference>
<keyword evidence="4 7" id="KW-0863">Zinc-finger</keyword>
<evidence type="ECO:0000256" key="7">
    <source>
        <dbReference type="PROSITE-ProRule" id="PRU00042"/>
    </source>
</evidence>
<proteinExistence type="predicted"/>
<dbReference type="GO" id="GO:0008270">
    <property type="term" value="F:zinc ion binding"/>
    <property type="evidence" value="ECO:0007669"/>
    <property type="project" value="UniProtKB-KW"/>
</dbReference>
<sequence length="55" mass="6262">FGCPLCPTDFTRPSDLDRHIHIHTGDKNFPCLRCGREFARKDARNRHTSSSNCSS</sequence>
<feature type="non-terminal residue" evidence="9">
    <location>
        <position position="55"/>
    </location>
</feature>
<evidence type="ECO:0000259" key="8">
    <source>
        <dbReference type="PROSITE" id="PS50157"/>
    </source>
</evidence>
<dbReference type="InterPro" id="IPR036236">
    <property type="entry name" value="Znf_C2H2_sf"/>
</dbReference>
<dbReference type="InterPro" id="IPR050527">
    <property type="entry name" value="Snail/Krueppel_Znf"/>
</dbReference>
<feature type="non-terminal residue" evidence="9">
    <location>
        <position position="1"/>
    </location>
</feature>
<keyword evidence="6" id="KW-0539">Nucleus</keyword>
<dbReference type="GO" id="GO:0005634">
    <property type="term" value="C:nucleus"/>
    <property type="evidence" value="ECO:0007669"/>
    <property type="project" value="UniProtKB-SubCell"/>
</dbReference>
<keyword evidence="3" id="KW-0677">Repeat</keyword>
<dbReference type="AlphaFoldDB" id="A0A4P9ZVR4"/>
<dbReference type="PANTHER" id="PTHR24388:SF54">
    <property type="entry name" value="PROTEIN ESCARGOT"/>
    <property type="match status" value="1"/>
</dbReference>
<dbReference type="GO" id="GO:0000978">
    <property type="term" value="F:RNA polymerase II cis-regulatory region sequence-specific DNA binding"/>
    <property type="evidence" value="ECO:0007669"/>
    <property type="project" value="TreeGrafter"/>
</dbReference>
<evidence type="ECO:0000256" key="2">
    <source>
        <dbReference type="ARBA" id="ARBA00022723"/>
    </source>
</evidence>
<dbReference type="GO" id="GO:0000981">
    <property type="term" value="F:DNA-binding transcription factor activity, RNA polymerase II-specific"/>
    <property type="evidence" value="ECO:0007669"/>
    <property type="project" value="TreeGrafter"/>
</dbReference>
<organism evidence="9 10">
    <name type="scientific">Dimargaris cristalligena</name>
    <dbReference type="NCBI Taxonomy" id="215637"/>
    <lineage>
        <taxon>Eukaryota</taxon>
        <taxon>Fungi</taxon>
        <taxon>Fungi incertae sedis</taxon>
        <taxon>Zoopagomycota</taxon>
        <taxon>Kickxellomycotina</taxon>
        <taxon>Dimargaritomycetes</taxon>
        <taxon>Dimargaritales</taxon>
        <taxon>Dimargaritaceae</taxon>
        <taxon>Dimargaris</taxon>
    </lineage>
</organism>
<keyword evidence="2" id="KW-0479">Metal-binding</keyword>
<evidence type="ECO:0000313" key="9">
    <source>
        <dbReference type="EMBL" id="RKP37687.1"/>
    </source>
</evidence>
<dbReference type="Gene3D" id="3.30.160.60">
    <property type="entry name" value="Classic Zinc Finger"/>
    <property type="match status" value="2"/>
</dbReference>
<evidence type="ECO:0000313" key="10">
    <source>
        <dbReference type="Proteomes" id="UP000268162"/>
    </source>
</evidence>
<evidence type="ECO:0000256" key="6">
    <source>
        <dbReference type="ARBA" id="ARBA00023242"/>
    </source>
</evidence>
<evidence type="ECO:0000256" key="1">
    <source>
        <dbReference type="ARBA" id="ARBA00004123"/>
    </source>
</evidence>
<evidence type="ECO:0000256" key="4">
    <source>
        <dbReference type="ARBA" id="ARBA00022771"/>
    </source>
</evidence>
<dbReference type="PROSITE" id="PS50157">
    <property type="entry name" value="ZINC_FINGER_C2H2_2"/>
    <property type="match status" value="1"/>
</dbReference>
<name>A0A4P9ZVR4_9FUNG</name>
<feature type="domain" description="C2H2-type" evidence="8">
    <location>
        <begin position="1"/>
        <end position="28"/>
    </location>
</feature>
<reference evidence="10" key="1">
    <citation type="journal article" date="2018" name="Nat. Microbiol.">
        <title>Leveraging single-cell genomics to expand the fungal tree of life.</title>
        <authorList>
            <person name="Ahrendt S.R."/>
            <person name="Quandt C.A."/>
            <person name="Ciobanu D."/>
            <person name="Clum A."/>
            <person name="Salamov A."/>
            <person name="Andreopoulos B."/>
            <person name="Cheng J.F."/>
            <person name="Woyke T."/>
            <person name="Pelin A."/>
            <person name="Henrissat B."/>
            <person name="Reynolds N.K."/>
            <person name="Benny G.L."/>
            <person name="Smith M.E."/>
            <person name="James T.Y."/>
            <person name="Grigoriev I.V."/>
        </authorList>
    </citation>
    <scope>NUCLEOTIDE SEQUENCE [LARGE SCALE GENOMIC DNA]</scope>
    <source>
        <strain evidence="10">RSA 468</strain>
    </source>
</reference>